<organism evidence="3 4">
    <name type="scientific">Ramazzottius varieornatus</name>
    <name type="common">Water bear</name>
    <name type="synonym">Tardigrade</name>
    <dbReference type="NCBI Taxonomy" id="947166"/>
    <lineage>
        <taxon>Eukaryota</taxon>
        <taxon>Metazoa</taxon>
        <taxon>Ecdysozoa</taxon>
        <taxon>Tardigrada</taxon>
        <taxon>Eutardigrada</taxon>
        <taxon>Parachela</taxon>
        <taxon>Hypsibioidea</taxon>
        <taxon>Ramazzottiidae</taxon>
        <taxon>Ramazzottius</taxon>
    </lineage>
</organism>
<keyword evidence="4" id="KW-1185">Reference proteome</keyword>
<dbReference type="AlphaFoldDB" id="A0A1D1UGE7"/>
<protein>
    <recommendedName>
        <fullName evidence="2">CAP-Gly domain-containing protein</fullName>
    </recommendedName>
</protein>
<dbReference type="SMART" id="SM01052">
    <property type="entry name" value="CAP_GLY"/>
    <property type="match status" value="1"/>
</dbReference>
<evidence type="ECO:0000259" key="2">
    <source>
        <dbReference type="PROSITE" id="PS50245"/>
    </source>
</evidence>
<feature type="domain" description="CAP-Gly" evidence="2">
    <location>
        <begin position="219"/>
        <end position="264"/>
    </location>
</feature>
<feature type="compositionally biased region" description="Basic and acidic residues" evidence="1">
    <location>
        <begin position="435"/>
        <end position="444"/>
    </location>
</feature>
<dbReference type="Proteomes" id="UP000186922">
    <property type="component" value="Unassembled WGS sequence"/>
</dbReference>
<proteinExistence type="predicted"/>
<dbReference type="Gene3D" id="2.30.30.190">
    <property type="entry name" value="CAP Gly-rich-like domain"/>
    <property type="match status" value="1"/>
</dbReference>
<comment type="caution">
    <text evidence="3">The sequence shown here is derived from an EMBL/GenBank/DDBJ whole genome shotgun (WGS) entry which is preliminary data.</text>
</comment>
<reference evidence="3 4" key="1">
    <citation type="journal article" date="2016" name="Nat. Commun.">
        <title>Extremotolerant tardigrade genome and improved radiotolerance of human cultured cells by tardigrade-unique protein.</title>
        <authorList>
            <person name="Hashimoto T."/>
            <person name="Horikawa D.D."/>
            <person name="Saito Y."/>
            <person name="Kuwahara H."/>
            <person name="Kozuka-Hata H."/>
            <person name="Shin-I T."/>
            <person name="Minakuchi Y."/>
            <person name="Ohishi K."/>
            <person name="Motoyama A."/>
            <person name="Aizu T."/>
            <person name="Enomoto A."/>
            <person name="Kondo K."/>
            <person name="Tanaka S."/>
            <person name="Hara Y."/>
            <person name="Koshikawa S."/>
            <person name="Sagara H."/>
            <person name="Miura T."/>
            <person name="Yokobori S."/>
            <person name="Miyagawa K."/>
            <person name="Suzuki Y."/>
            <person name="Kubo T."/>
            <person name="Oyama M."/>
            <person name="Kohara Y."/>
            <person name="Fujiyama A."/>
            <person name="Arakawa K."/>
            <person name="Katayama T."/>
            <person name="Toyoda A."/>
            <person name="Kunieda T."/>
        </authorList>
    </citation>
    <scope>NUCLEOTIDE SEQUENCE [LARGE SCALE GENOMIC DNA]</scope>
    <source>
        <strain evidence="3 4">YOKOZUNA-1</strain>
    </source>
</reference>
<dbReference type="Pfam" id="PF01302">
    <property type="entry name" value="CAP_GLY"/>
    <property type="match status" value="1"/>
</dbReference>
<gene>
    <name evidence="3" type="primary">RvY_00291-1</name>
    <name evidence="3" type="synonym">RvY_00291.1</name>
    <name evidence="3" type="ORF">RvY_00291</name>
</gene>
<sequence>MEKVILKEWVEKKSGLVVEPSSPAIADQLLRPLPDGFPPPKLDHYMYLLPSRVLVHLEKGSNYPDAGEIYQHLPMDDETKAFLRKRRNVAEIDLDDCAALLRLGDALNDPKCKDSVILLVIKKCLTSTALYGPLSATDVENWNAVECKTLRAQGLSYKIYSALLFDINIGDTVRLHPNIRDGRDCMEGAEEYEQPVQYGILRYQAPIFKLESTAFWANNSDREKDDTWLGVELRGKFAGRGDSDGTVNGKRYFSCRDKSARFVAFWDVDYSLPEPETWCRCKLVDPLDKIVSKLIKERSIANPKNPWTIQEVENALNRAFPHPLFCTVELVAVQVDLITEYGGKKHQQELEKLRKLAGVFDVMCSEHESAKYFVVTADSKMYRAGRDSLEVAREVFKHPSPLARDAFSKPNCESLKTVRSIGVRCSTQRRQTRASADRPEERYSRSKAFVRR</sequence>
<evidence type="ECO:0000313" key="3">
    <source>
        <dbReference type="EMBL" id="GAU87455.1"/>
    </source>
</evidence>
<dbReference type="EMBL" id="BDGG01000001">
    <property type="protein sequence ID" value="GAU87455.1"/>
    <property type="molecule type" value="Genomic_DNA"/>
</dbReference>
<dbReference type="InterPro" id="IPR036859">
    <property type="entry name" value="CAP-Gly_dom_sf"/>
</dbReference>
<evidence type="ECO:0000256" key="1">
    <source>
        <dbReference type="SAM" id="MobiDB-lite"/>
    </source>
</evidence>
<name>A0A1D1UGE7_RAMVA</name>
<dbReference type="PROSITE" id="PS50245">
    <property type="entry name" value="CAP_GLY_2"/>
    <property type="match status" value="1"/>
</dbReference>
<feature type="region of interest" description="Disordered" evidence="1">
    <location>
        <begin position="426"/>
        <end position="452"/>
    </location>
</feature>
<dbReference type="InterPro" id="IPR000938">
    <property type="entry name" value="CAP-Gly_domain"/>
</dbReference>
<dbReference type="SUPFAM" id="SSF74924">
    <property type="entry name" value="Cap-Gly domain"/>
    <property type="match status" value="1"/>
</dbReference>
<accession>A0A1D1UGE7</accession>
<evidence type="ECO:0000313" key="4">
    <source>
        <dbReference type="Proteomes" id="UP000186922"/>
    </source>
</evidence>
<dbReference type="OrthoDB" id="2130750at2759"/>